<proteinExistence type="predicted"/>
<keyword evidence="3" id="KW-1185">Reference proteome</keyword>
<gene>
    <name evidence="2" type="ORF">J2851_003683</name>
</gene>
<name>A0ABS4SMW1_9PROT</name>
<feature type="region of interest" description="Disordered" evidence="1">
    <location>
        <begin position="152"/>
        <end position="185"/>
    </location>
</feature>
<accession>A0ABS4SMW1</accession>
<feature type="region of interest" description="Disordered" evidence="1">
    <location>
        <begin position="18"/>
        <end position="39"/>
    </location>
</feature>
<evidence type="ECO:0000256" key="1">
    <source>
        <dbReference type="SAM" id="MobiDB-lite"/>
    </source>
</evidence>
<dbReference type="Proteomes" id="UP000781958">
    <property type="component" value="Unassembled WGS sequence"/>
</dbReference>
<evidence type="ECO:0000313" key="2">
    <source>
        <dbReference type="EMBL" id="MBP2293898.1"/>
    </source>
</evidence>
<reference evidence="2 3" key="1">
    <citation type="submission" date="2021-03" db="EMBL/GenBank/DDBJ databases">
        <title>Genomic Encyclopedia of Type Strains, Phase III (KMG-III): the genomes of soil and plant-associated and newly described type strains.</title>
        <authorList>
            <person name="Whitman W."/>
        </authorList>
    </citation>
    <scope>NUCLEOTIDE SEQUENCE [LARGE SCALE GENOMIC DNA]</scope>
    <source>
        <strain evidence="2 3">IMMIB AFH-6</strain>
    </source>
</reference>
<dbReference type="RefSeq" id="WP_209767817.1">
    <property type="nucleotide sequence ID" value="NZ_JAGINP010000013.1"/>
</dbReference>
<sequence length="336" mass="33514">MAIDATTIDTAAAAPGAVARAVPRERPPSPVISDGHNGRGVEIRGEMSFDDFLDVINPLQHLPIVGNIYRELTGDTIKTSSKVIGGILYGGVVGGMASITNAVVEEAQGKDLGDQVLAALGFGGGDAAPGATTEVAAKPEDTAVANALAAVQGSSAPAAVPQPTGSDRPVRLNASATPPASAHPMGAASAAALGLQAGAQAASAQRLAGGTPRDALGAVPGPSRMPTRDTPLANSMMAKHSAPRFAAPMPGSTLANAQSAPLQAGRAQGAKAQRADTAGAADSGAPKLEVQDGASPNVMTPVSPDMLSETMMRNLAKYEQSRRAAQSAAPSLRVSS</sequence>
<organism evidence="2 3">
    <name type="scientific">Azospirillum rugosum</name>
    <dbReference type="NCBI Taxonomy" id="416170"/>
    <lineage>
        <taxon>Bacteria</taxon>
        <taxon>Pseudomonadati</taxon>
        <taxon>Pseudomonadota</taxon>
        <taxon>Alphaproteobacteria</taxon>
        <taxon>Rhodospirillales</taxon>
        <taxon>Azospirillaceae</taxon>
        <taxon>Azospirillum</taxon>
    </lineage>
</organism>
<dbReference type="EMBL" id="JAGINP010000013">
    <property type="protein sequence ID" value="MBP2293898.1"/>
    <property type="molecule type" value="Genomic_DNA"/>
</dbReference>
<protein>
    <submittedName>
        <fullName evidence="2">Uncharacterized protein</fullName>
    </submittedName>
</protein>
<feature type="region of interest" description="Disordered" evidence="1">
    <location>
        <begin position="204"/>
        <end position="231"/>
    </location>
</feature>
<evidence type="ECO:0000313" key="3">
    <source>
        <dbReference type="Proteomes" id="UP000781958"/>
    </source>
</evidence>
<feature type="compositionally biased region" description="Low complexity" evidence="1">
    <location>
        <begin position="263"/>
        <end position="272"/>
    </location>
</feature>
<comment type="caution">
    <text evidence="2">The sequence shown here is derived from an EMBL/GenBank/DDBJ whole genome shotgun (WGS) entry which is preliminary data.</text>
</comment>
<feature type="region of interest" description="Disordered" evidence="1">
    <location>
        <begin position="243"/>
        <end position="304"/>
    </location>
</feature>